<keyword evidence="4" id="KW-0862">Zinc</keyword>
<evidence type="ECO:0000313" key="10">
    <source>
        <dbReference type="EMBL" id="KAG0449523.1"/>
    </source>
</evidence>
<accession>A0A835PDH3</accession>
<dbReference type="PANTHER" id="PTHR45801:SF117">
    <property type="entry name" value="OS07G0417400 PROTEIN"/>
    <property type="match status" value="1"/>
</dbReference>
<reference evidence="10 11" key="1">
    <citation type="journal article" date="2020" name="Nat. Food">
        <title>A phased Vanilla planifolia genome enables genetic improvement of flavour and production.</title>
        <authorList>
            <person name="Hasing T."/>
            <person name="Tang H."/>
            <person name="Brym M."/>
            <person name="Khazi F."/>
            <person name="Huang T."/>
            <person name="Chambers A.H."/>
        </authorList>
    </citation>
    <scope>NUCLEOTIDE SEQUENCE [LARGE SCALE GENOMIC DNA]</scope>
    <source>
        <tissue evidence="10">Leaf</tissue>
    </source>
</reference>
<keyword evidence="3 8" id="KW-0863">Zinc-finger</keyword>
<dbReference type="InterPro" id="IPR036236">
    <property type="entry name" value="Znf_C2H2_sf"/>
</dbReference>
<evidence type="ECO:0000256" key="6">
    <source>
        <dbReference type="ARBA" id="ARBA00023163"/>
    </source>
</evidence>
<protein>
    <recommendedName>
        <fullName evidence="9">C2H2-type domain-containing protein</fullName>
    </recommendedName>
</protein>
<evidence type="ECO:0000259" key="9">
    <source>
        <dbReference type="PROSITE" id="PS50157"/>
    </source>
</evidence>
<gene>
    <name evidence="10" type="ORF">HPP92_027282</name>
</gene>
<dbReference type="AlphaFoldDB" id="A0A835PDH3"/>
<sequence length="173" mass="19275">MTNVDVADSSTCAYSDFTTTTGRSYDCIFCKRGFTTAQALGGHMNIHRKHRAKMTRPTPIFSLVAEGGILYPTSYSYSIPYAGLSFYTPEVPPRKPYSICFPASTSGARDLRAVTEDKLSQRRIRELRLFENEGWLRMYGGGAVGGEKRLRNGKEEEEGEATELDLELRLVAA</sequence>
<feature type="domain" description="C2H2-type" evidence="9">
    <location>
        <begin position="25"/>
        <end position="52"/>
    </location>
</feature>
<keyword evidence="7" id="KW-0539">Nucleus</keyword>
<proteinExistence type="predicted"/>
<keyword evidence="2" id="KW-0479">Metal-binding</keyword>
<dbReference type="Gene3D" id="3.30.160.60">
    <property type="entry name" value="Classic Zinc Finger"/>
    <property type="match status" value="1"/>
</dbReference>
<dbReference type="Proteomes" id="UP000639772">
    <property type="component" value="Unassembled WGS sequence"/>
</dbReference>
<dbReference type="SUPFAM" id="SSF57667">
    <property type="entry name" value="beta-beta-alpha zinc fingers"/>
    <property type="match status" value="1"/>
</dbReference>
<evidence type="ECO:0000256" key="2">
    <source>
        <dbReference type="ARBA" id="ARBA00022723"/>
    </source>
</evidence>
<dbReference type="PROSITE" id="PS00028">
    <property type="entry name" value="ZINC_FINGER_C2H2_1"/>
    <property type="match status" value="1"/>
</dbReference>
<organism evidence="10 11">
    <name type="scientific">Vanilla planifolia</name>
    <name type="common">Vanilla</name>
    <dbReference type="NCBI Taxonomy" id="51239"/>
    <lineage>
        <taxon>Eukaryota</taxon>
        <taxon>Viridiplantae</taxon>
        <taxon>Streptophyta</taxon>
        <taxon>Embryophyta</taxon>
        <taxon>Tracheophyta</taxon>
        <taxon>Spermatophyta</taxon>
        <taxon>Magnoliopsida</taxon>
        <taxon>Liliopsida</taxon>
        <taxon>Asparagales</taxon>
        <taxon>Orchidaceae</taxon>
        <taxon>Vanilloideae</taxon>
        <taxon>Vanilleae</taxon>
        <taxon>Vanilla</taxon>
    </lineage>
</organism>
<dbReference type="PANTHER" id="PTHR45801">
    <property type="entry name" value="OS07G0101800 PROTEIN"/>
    <property type="match status" value="1"/>
</dbReference>
<keyword evidence="5" id="KW-0805">Transcription regulation</keyword>
<evidence type="ECO:0000256" key="7">
    <source>
        <dbReference type="ARBA" id="ARBA00023242"/>
    </source>
</evidence>
<dbReference type="OrthoDB" id="780709at2759"/>
<name>A0A835PDH3_VANPL</name>
<evidence type="ECO:0000256" key="3">
    <source>
        <dbReference type="ARBA" id="ARBA00022771"/>
    </source>
</evidence>
<evidence type="ECO:0000256" key="4">
    <source>
        <dbReference type="ARBA" id="ARBA00022833"/>
    </source>
</evidence>
<keyword evidence="6" id="KW-0804">Transcription</keyword>
<comment type="subcellular location">
    <subcellularLocation>
        <location evidence="1">Nucleus</location>
    </subcellularLocation>
</comment>
<dbReference type="GO" id="GO:0005634">
    <property type="term" value="C:nucleus"/>
    <property type="evidence" value="ECO:0007669"/>
    <property type="project" value="UniProtKB-SubCell"/>
</dbReference>
<dbReference type="InterPro" id="IPR052426">
    <property type="entry name" value="Plant_dev_regulator"/>
</dbReference>
<dbReference type="EMBL" id="JADCNM010000180">
    <property type="protein sequence ID" value="KAG0449523.1"/>
    <property type="molecule type" value="Genomic_DNA"/>
</dbReference>
<dbReference type="GO" id="GO:0008270">
    <property type="term" value="F:zinc ion binding"/>
    <property type="evidence" value="ECO:0007669"/>
    <property type="project" value="UniProtKB-KW"/>
</dbReference>
<evidence type="ECO:0000256" key="8">
    <source>
        <dbReference type="PROSITE-ProRule" id="PRU00042"/>
    </source>
</evidence>
<dbReference type="PROSITE" id="PS50157">
    <property type="entry name" value="ZINC_FINGER_C2H2_2"/>
    <property type="match status" value="1"/>
</dbReference>
<dbReference type="InterPro" id="IPR013087">
    <property type="entry name" value="Znf_C2H2_type"/>
</dbReference>
<comment type="caution">
    <text evidence="10">The sequence shown here is derived from an EMBL/GenBank/DDBJ whole genome shotgun (WGS) entry which is preliminary data.</text>
</comment>
<evidence type="ECO:0000256" key="1">
    <source>
        <dbReference type="ARBA" id="ARBA00004123"/>
    </source>
</evidence>
<evidence type="ECO:0000313" key="11">
    <source>
        <dbReference type="Proteomes" id="UP000639772"/>
    </source>
</evidence>
<evidence type="ECO:0000256" key="5">
    <source>
        <dbReference type="ARBA" id="ARBA00023015"/>
    </source>
</evidence>